<proteinExistence type="predicted"/>
<accession>A0A1H7IJ98</accession>
<evidence type="ECO:0000259" key="2">
    <source>
        <dbReference type="PROSITE" id="PS51462"/>
    </source>
</evidence>
<dbReference type="InterPro" id="IPR015797">
    <property type="entry name" value="NUDIX_hydrolase-like_dom_sf"/>
</dbReference>
<dbReference type="GO" id="GO:0019693">
    <property type="term" value="P:ribose phosphate metabolic process"/>
    <property type="evidence" value="ECO:0007669"/>
    <property type="project" value="TreeGrafter"/>
</dbReference>
<keyword evidence="4" id="KW-1185">Reference proteome</keyword>
<dbReference type="GO" id="GO:0006753">
    <property type="term" value="P:nucleoside phosphate metabolic process"/>
    <property type="evidence" value="ECO:0007669"/>
    <property type="project" value="TreeGrafter"/>
</dbReference>
<evidence type="ECO:0000313" key="4">
    <source>
        <dbReference type="Proteomes" id="UP000199214"/>
    </source>
</evidence>
<organism evidence="3 4">
    <name type="scientific">Sphingomonas palmae</name>
    <dbReference type="NCBI Taxonomy" id="1855283"/>
    <lineage>
        <taxon>Bacteria</taxon>
        <taxon>Pseudomonadati</taxon>
        <taxon>Pseudomonadota</taxon>
        <taxon>Alphaproteobacteria</taxon>
        <taxon>Sphingomonadales</taxon>
        <taxon>Sphingomonadaceae</taxon>
        <taxon>Sphingomonas</taxon>
    </lineage>
</organism>
<dbReference type="CDD" id="cd03424">
    <property type="entry name" value="NUDIX_ADPRase_Nudt5_UGPPase_Nudt14"/>
    <property type="match status" value="1"/>
</dbReference>
<dbReference type="AlphaFoldDB" id="A0A1H7IJ98"/>
<reference evidence="4" key="1">
    <citation type="submission" date="2016-10" db="EMBL/GenBank/DDBJ databases">
        <authorList>
            <person name="Varghese N."/>
            <person name="Submissions S."/>
        </authorList>
    </citation>
    <scope>NUCLEOTIDE SEQUENCE [LARGE SCALE GENOMIC DNA]</scope>
    <source>
        <strain evidence="4">JS21-1</strain>
    </source>
</reference>
<dbReference type="GO" id="GO:0016787">
    <property type="term" value="F:hydrolase activity"/>
    <property type="evidence" value="ECO:0007669"/>
    <property type="project" value="UniProtKB-KW"/>
</dbReference>
<dbReference type="PANTHER" id="PTHR11839">
    <property type="entry name" value="UDP/ADP-SUGAR PYROPHOSPHATASE"/>
    <property type="match status" value="1"/>
</dbReference>
<dbReference type="RefSeq" id="WP_245708258.1">
    <property type="nucleotide sequence ID" value="NZ_FNZZ01000001.1"/>
</dbReference>
<dbReference type="STRING" id="1855283.SAMN05216382_0787"/>
<dbReference type="Pfam" id="PF00293">
    <property type="entry name" value="NUDIX"/>
    <property type="match status" value="1"/>
</dbReference>
<name>A0A1H7IJ98_9SPHN</name>
<keyword evidence="1" id="KW-0378">Hydrolase</keyword>
<dbReference type="PANTHER" id="PTHR11839:SF1">
    <property type="entry name" value="ADP-SUGAR PYROPHOSPHATASE"/>
    <property type="match status" value="1"/>
</dbReference>
<gene>
    <name evidence="3" type="ORF">SAMN05216382_0787</name>
</gene>
<evidence type="ECO:0000313" key="3">
    <source>
        <dbReference type="EMBL" id="SEK62556.1"/>
    </source>
</evidence>
<evidence type="ECO:0000256" key="1">
    <source>
        <dbReference type="ARBA" id="ARBA00022801"/>
    </source>
</evidence>
<dbReference type="InterPro" id="IPR000086">
    <property type="entry name" value="NUDIX_hydrolase_dom"/>
</dbReference>
<dbReference type="EMBL" id="FNZZ01000001">
    <property type="protein sequence ID" value="SEK62556.1"/>
    <property type="molecule type" value="Genomic_DNA"/>
</dbReference>
<protein>
    <submittedName>
        <fullName evidence="3">8-oxo-dGTP pyrophosphatase MutT, NUDIX family</fullName>
    </submittedName>
</protein>
<dbReference type="Proteomes" id="UP000199214">
    <property type="component" value="Unassembled WGS sequence"/>
</dbReference>
<sequence length="192" mass="21356">MNDFDDPAIVPWRTTARETLIDDRWLTLHADTCVTDDGATIAPFYVTDYPDWVLIVAIDDADNLLMIEQYRHARGIVSLELPGGGVDARDADLLAAARRELLEETGCVADTWEVMASLSPNPAIHTNQCHAVLALGTRCIAEPQDEPSERVRRRWMPIADVVRRAMADEVQQAVHVAALAIVLGRMNRWNSA</sequence>
<dbReference type="PROSITE" id="PS51462">
    <property type="entry name" value="NUDIX"/>
    <property type="match status" value="1"/>
</dbReference>
<dbReference type="SUPFAM" id="SSF55811">
    <property type="entry name" value="Nudix"/>
    <property type="match status" value="1"/>
</dbReference>
<feature type="domain" description="Nudix hydrolase" evidence="2">
    <location>
        <begin position="48"/>
        <end position="178"/>
    </location>
</feature>
<dbReference type="Gene3D" id="3.90.79.10">
    <property type="entry name" value="Nucleoside Triphosphate Pyrophosphohydrolase"/>
    <property type="match status" value="1"/>
</dbReference>